<feature type="transmembrane region" description="Helical" evidence="7">
    <location>
        <begin position="307"/>
        <end position="334"/>
    </location>
</feature>
<evidence type="ECO:0000313" key="8">
    <source>
        <dbReference type="EMBL" id="HJC64509.1"/>
    </source>
</evidence>
<dbReference type="InterPro" id="IPR051327">
    <property type="entry name" value="MATE_MepA_subfamily"/>
</dbReference>
<sequence>MYEGKSHTLFAKYAVPQMIGLLFNSVYMIVDGVFIGNRLGRDAMAAAAVSVPLVEILIALSMAVATGAGVLISSHLGQGEKEKARHIFSLAALCTAVMGLLISVLGNIFIHPLAELLGSTPVIHDEAISYMWYIITFSPFLLFSFLLSGLVRNDNRPKLAMFALMFGSVSNIVLDYVFMYPLNMGIAGAALATALGPIFSVLIMLPHFIFKRGDLYLTKFKLKWRSICSVYVLGFPSFIMEFTIGIITFVYNFAIVHYGFGEIGLAAYLVIGYLMLIILTLFLGMAQGLQPVFSYFMGTEEEKRSKSLLGFSIKAFLAIGVLCYVLIVFFSRGFFTIFNPGDIELINFMESKSLPYFSGFFLAGFNILMISYWQANGRTSNALTVSLCRSVIWPPILVAVLPLIFGSEAVWLCHSISEIMTAIIAVVLIVFIKRKKENQKVGF</sequence>
<comment type="subcellular location">
    <subcellularLocation>
        <location evidence="1">Cell membrane</location>
        <topology evidence="1">Multi-pass membrane protein</topology>
    </subcellularLocation>
</comment>
<keyword evidence="6 7" id="KW-0472">Membrane</keyword>
<feature type="transmembrane region" description="Helical" evidence="7">
    <location>
        <begin position="186"/>
        <end position="210"/>
    </location>
</feature>
<evidence type="ECO:0000256" key="5">
    <source>
        <dbReference type="ARBA" id="ARBA00022989"/>
    </source>
</evidence>
<proteinExistence type="predicted"/>
<reference evidence="8" key="2">
    <citation type="submission" date="2021-04" db="EMBL/GenBank/DDBJ databases">
        <authorList>
            <person name="Gilroy R."/>
        </authorList>
    </citation>
    <scope>NUCLEOTIDE SEQUENCE</scope>
    <source>
        <strain evidence="8">ChiBcec2-3848</strain>
    </source>
</reference>
<keyword evidence="4 7" id="KW-0812">Transmembrane</keyword>
<evidence type="ECO:0000256" key="4">
    <source>
        <dbReference type="ARBA" id="ARBA00022692"/>
    </source>
</evidence>
<dbReference type="EMBL" id="DWVZ01000180">
    <property type="protein sequence ID" value="HJC64509.1"/>
    <property type="molecule type" value="Genomic_DNA"/>
</dbReference>
<feature type="transmembrane region" description="Helical" evidence="7">
    <location>
        <begin position="88"/>
        <end position="110"/>
    </location>
</feature>
<feature type="transmembrane region" description="Helical" evidence="7">
    <location>
        <begin position="265"/>
        <end position="286"/>
    </location>
</feature>
<organism evidence="8 9">
    <name type="scientific">Candidatus Blautia merdavium</name>
    <dbReference type="NCBI Taxonomy" id="2838494"/>
    <lineage>
        <taxon>Bacteria</taxon>
        <taxon>Bacillati</taxon>
        <taxon>Bacillota</taxon>
        <taxon>Clostridia</taxon>
        <taxon>Lachnospirales</taxon>
        <taxon>Lachnospiraceae</taxon>
        <taxon>Blautia</taxon>
    </lineage>
</organism>
<feature type="transmembrane region" description="Helical" evidence="7">
    <location>
        <begin position="159"/>
        <end position="180"/>
    </location>
</feature>
<feature type="transmembrane region" description="Helical" evidence="7">
    <location>
        <begin position="354"/>
        <end position="375"/>
    </location>
</feature>
<feature type="transmembrane region" description="Helical" evidence="7">
    <location>
        <begin position="12"/>
        <end position="36"/>
    </location>
</feature>
<dbReference type="InterPro" id="IPR048279">
    <property type="entry name" value="MdtK-like"/>
</dbReference>
<evidence type="ECO:0000313" key="9">
    <source>
        <dbReference type="Proteomes" id="UP000823886"/>
    </source>
</evidence>
<evidence type="ECO:0000256" key="3">
    <source>
        <dbReference type="ARBA" id="ARBA00022475"/>
    </source>
</evidence>
<feature type="transmembrane region" description="Helical" evidence="7">
    <location>
        <begin position="230"/>
        <end position="253"/>
    </location>
</feature>
<keyword evidence="5 7" id="KW-1133">Transmembrane helix</keyword>
<reference evidence="8" key="1">
    <citation type="journal article" date="2021" name="PeerJ">
        <title>Extensive microbial diversity within the chicken gut microbiome revealed by metagenomics and culture.</title>
        <authorList>
            <person name="Gilroy R."/>
            <person name="Ravi A."/>
            <person name="Getino M."/>
            <person name="Pursley I."/>
            <person name="Horton D.L."/>
            <person name="Alikhan N.F."/>
            <person name="Baker D."/>
            <person name="Gharbi K."/>
            <person name="Hall N."/>
            <person name="Watson M."/>
            <person name="Adriaenssens E.M."/>
            <person name="Foster-Nyarko E."/>
            <person name="Jarju S."/>
            <person name="Secka A."/>
            <person name="Antonio M."/>
            <person name="Oren A."/>
            <person name="Chaudhuri R.R."/>
            <person name="La Ragione R."/>
            <person name="Hildebrand F."/>
            <person name="Pallen M.J."/>
        </authorList>
    </citation>
    <scope>NUCLEOTIDE SEQUENCE</scope>
    <source>
        <strain evidence="8">ChiBcec2-3848</strain>
    </source>
</reference>
<evidence type="ECO:0000256" key="2">
    <source>
        <dbReference type="ARBA" id="ARBA00022448"/>
    </source>
</evidence>
<keyword evidence="2" id="KW-0813">Transport</keyword>
<evidence type="ECO:0000256" key="6">
    <source>
        <dbReference type="ARBA" id="ARBA00023136"/>
    </source>
</evidence>
<protein>
    <submittedName>
        <fullName evidence="8">Polysaccharide biosynthesis C-terminal domain-containing protein</fullName>
    </submittedName>
</protein>
<dbReference type="PANTHER" id="PTHR43823:SF3">
    <property type="entry name" value="MULTIDRUG EXPORT PROTEIN MEPA"/>
    <property type="match status" value="1"/>
</dbReference>
<keyword evidence="3" id="KW-1003">Cell membrane</keyword>
<feature type="transmembrane region" description="Helical" evidence="7">
    <location>
        <begin position="56"/>
        <end position="76"/>
    </location>
</feature>
<name>A0A9D2TC67_9FIRM</name>
<evidence type="ECO:0000256" key="7">
    <source>
        <dbReference type="SAM" id="Phobius"/>
    </source>
</evidence>
<evidence type="ECO:0000256" key="1">
    <source>
        <dbReference type="ARBA" id="ARBA00004651"/>
    </source>
</evidence>
<dbReference type="GO" id="GO:0005886">
    <property type="term" value="C:plasma membrane"/>
    <property type="evidence" value="ECO:0007669"/>
    <property type="project" value="UniProtKB-SubCell"/>
</dbReference>
<dbReference type="AlphaFoldDB" id="A0A9D2TC67"/>
<dbReference type="PANTHER" id="PTHR43823">
    <property type="entry name" value="SPORULATION PROTEIN YKVU"/>
    <property type="match status" value="1"/>
</dbReference>
<dbReference type="GO" id="GO:0042910">
    <property type="term" value="F:xenobiotic transmembrane transporter activity"/>
    <property type="evidence" value="ECO:0007669"/>
    <property type="project" value="InterPro"/>
</dbReference>
<gene>
    <name evidence="8" type="ORF">H9753_13000</name>
</gene>
<accession>A0A9D2TC67</accession>
<dbReference type="InterPro" id="IPR002528">
    <property type="entry name" value="MATE_fam"/>
</dbReference>
<dbReference type="Pfam" id="PF01554">
    <property type="entry name" value="MatE"/>
    <property type="match status" value="2"/>
</dbReference>
<comment type="caution">
    <text evidence="8">The sequence shown here is derived from an EMBL/GenBank/DDBJ whole genome shotgun (WGS) entry which is preliminary data.</text>
</comment>
<feature type="transmembrane region" description="Helical" evidence="7">
    <location>
        <begin position="130"/>
        <end position="147"/>
    </location>
</feature>
<dbReference type="GO" id="GO:0015297">
    <property type="term" value="F:antiporter activity"/>
    <property type="evidence" value="ECO:0007669"/>
    <property type="project" value="InterPro"/>
</dbReference>
<feature type="transmembrane region" description="Helical" evidence="7">
    <location>
        <begin position="387"/>
        <end position="405"/>
    </location>
</feature>
<feature type="transmembrane region" description="Helical" evidence="7">
    <location>
        <begin position="411"/>
        <end position="432"/>
    </location>
</feature>
<dbReference type="Proteomes" id="UP000823886">
    <property type="component" value="Unassembled WGS sequence"/>
</dbReference>
<dbReference type="PIRSF" id="PIRSF006603">
    <property type="entry name" value="DinF"/>
    <property type="match status" value="1"/>
</dbReference>